<name>A0AC35UF21_9BILA</name>
<sequence length="195" mass="21206">MNFYLNILIQLILVNYVLSKCAPITFSSTDLPAYGFSHASNPFDSIFGNQCNDGSLQIVISTVPGFNLLFQFSEMSNLELSNASFNLYDGNKISGIPFCTITGGTLFTCPRSVTNEIFFVYQIRGDLISSLPEFEINVSSILGIPMPSTTAAPCSDKLDPTGQNSCHALIHLCNDPVFGPLMKSECPVTCHLCPV</sequence>
<reference evidence="2" key="1">
    <citation type="submission" date="2016-11" db="UniProtKB">
        <authorList>
            <consortium name="WormBaseParasite"/>
        </authorList>
    </citation>
    <scope>IDENTIFICATION</scope>
    <source>
        <strain evidence="2">KR3021</strain>
    </source>
</reference>
<protein>
    <submittedName>
        <fullName evidence="2">ShKT domain-containing protein</fullName>
    </submittedName>
</protein>
<dbReference type="Proteomes" id="UP000095286">
    <property type="component" value="Unplaced"/>
</dbReference>
<evidence type="ECO:0000313" key="2">
    <source>
        <dbReference type="WBParaSite" id="RSKR_0001086260.1"/>
    </source>
</evidence>
<organism evidence="1 2">
    <name type="scientific">Rhabditophanes sp. KR3021</name>
    <dbReference type="NCBI Taxonomy" id="114890"/>
    <lineage>
        <taxon>Eukaryota</taxon>
        <taxon>Metazoa</taxon>
        <taxon>Ecdysozoa</taxon>
        <taxon>Nematoda</taxon>
        <taxon>Chromadorea</taxon>
        <taxon>Rhabditida</taxon>
        <taxon>Tylenchina</taxon>
        <taxon>Panagrolaimomorpha</taxon>
        <taxon>Strongyloidoidea</taxon>
        <taxon>Alloionematidae</taxon>
        <taxon>Rhabditophanes</taxon>
    </lineage>
</organism>
<proteinExistence type="predicted"/>
<accession>A0AC35UF21</accession>
<evidence type="ECO:0000313" key="1">
    <source>
        <dbReference type="Proteomes" id="UP000095286"/>
    </source>
</evidence>
<dbReference type="WBParaSite" id="RSKR_0001086260.1">
    <property type="protein sequence ID" value="RSKR_0001086260.1"/>
    <property type="gene ID" value="RSKR_0001086260"/>
</dbReference>